<evidence type="ECO:0000256" key="9">
    <source>
        <dbReference type="RuleBase" id="RU368033"/>
    </source>
</evidence>
<keyword evidence="5 9" id="KW-0256">Endoplasmic reticulum</keyword>
<comment type="function">
    <text evidence="8 9">Component of the signal peptidase complex (SPC) which catalyzes the cleavage of N-terminal signal sequences from nascent proteins as they are translocated into the lumen of the endoplasmic reticulum. Enhances the enzymatic activity of SPC and facilitates the interactions between different components of the translocation site.</text>
</comment>
<evidence type="ECO:0000256" key="8">
    <source>
        <dbReference type="ARBA" id="ARBA00045608"/>
    </source>
</evidence>
<keyword evidence="7 9" id="KW-0472">Membrane</keyword>
<organism evidence="10">
    <name type="scientific">Lynceus sp. MCZ IZ 141354</name>
    <dbReference type="NCBI Taxonomy" id="1930659"/>
    <lineage>
        <taxon>Eukaryota</taxon>
        <taxon>Metazoa</taxon>
        <taxon>Ecdysozoa</taxon>
        <taxon>Arthropoda</taxon>
        <taxon>Crustacea</taxon>
        <taxon>Branchiopoda</taxon>
        <taxon>Diplostraca</taxon>
        <taxon>Laevicaudata</taxon>
        <taxon>Lynceidae</taxon>
        <taxon>Lynceus</taxon>
    </lineage>
</organism>
<comment type="similarity">
    <text evidence="2 9">Belongs to the SPCS2 family.</text>
</comment>
<feature type="transmembrane region" description="Helical" evidence="9">
    <location>
        <begin position="50"/>
        <end position="68"/>
    </location>
</feature>
<gene>
    <name evidence="10" type="primary">EOG090X0FS4</name>
</gene>
<evidence type="ECO:0000256" key="7">
    <source>
        <dbReference type="ARBA" id="ARBA00023136"/>
    </source>
</evidence>
<dbReference type="AlphaFoldDB" id="A0A9N6WRN2"/>
<dbReference type="GO" id="GO:0006465">
    <property type="term" value="P:signal peptide processing"/>
    <property type="evidence" value="ECO:0007669"/>
    <property type="project" value="UniProtKB-UniRule"/>
</dbReference>
<evidence type="ECO:0000313" key="10">
    <source>
        <dbReference type="EMBL" id="CAG4645879.1"/>
    </source>
</evidence>
<evidence type="ECO:0000256" key="6">
    <source>
        <dbReference type="ARBA" id="ARBA00022989"/>
    </source>
</evidence>
<accession>A0A9N6WRN2</accession>
<dbReference type="InterPro" id="IPR009582">
    <property type="entry name" value="Spc2/SPCS2"/>
</dbReference>
<evidence type="ECO:0000256" key="1">
    <source>
        <dbReference type="ARBA" id="ARBA00004477"/>
    </source>
</evidence>
<evidence type="ECO:0000256" key="3">
    <source>
        <dbReference type="ARBA" id="ARBA00017057"/>
    </source>
</evidence>
<protein>
    <recommendedName>
        <fullName evidence="3 9">Signal peptidase complex subunit 2</fullName>
    </recommendedName>
</protein>
<keyword evidence="4 9" id="KW-0812">Transmembrane</keyword>
<evidence type="ECO:0000256" key="5">
    <source>
        <dbReference type="ARBA" id="ARBA00022824"/>
    </source>
</evidence>
<dbReference type="EMBL" id="OC989224">
    <property type="protein sequence ID" value="CAG4645879.1"/>
    <property type="molecule type" value="Genomic_DNA"/>
</dbReference>
<proteinExistence type="inferred from homology"/>
<dbReference type="GO" id="GO:0005787">
    <property type="term" value="C:signal peptidase complex"/>
    <property type="evidence" value="ECO:0007669"/>
    <property type="project" value="UniProtKB-UniRule"/>
</dbReference>
<feature type="transmembrane region" description="Helical" evidence="9">
    <location>
        <begin position="80"/>
        <end position="101"/>
    </location>
</feature>
<evidence type="ECO:0000256" key="2">
    <source>
        <dbReference type="ARBA" id="ARBA00007324"/>
    </source>
</evidence>
<dbReference type="GO" id="GO:0008233">
    <property type="term" value="F:peptidase activity"/>
    <property type="evidence" value="ECO:0007669"/>
    <property type="project" value="UniProtKB-UniRule"/>
</dbReference>
<dbReference type="GO" id="GO:0045047">
    <property type="term" value="P:protein targeting to ER"/>
    <property type="evidence" value="ECO:0007669"/>
    <property type="project" value="TreeGrafter"/>
</dbReference>
<dbReference type="Pfam" id="PF06703">
    <property type="entry name" value="SPC25"/>
    <property type="match status" value="1"/>
</dbReference>
<keyword evidence="6 9" id="KW-1133">Transmembrane helix</keyword>
<sequence length="186" mass="20858">MISKNEGEGPKVVKVMKWDGGAVKNALDDAVKEVLLNKCQYTESFYLVDGRLAICSLAVGIAMFALLWDFLHPFPQSRMVLFGCVASYFTLMGVLTLYTTYLEKGIFVVAKQNDTKWEASSTLKKYDDIYELVLTCKSSNKGKPKTGHFKKSVAQFFDVNGLLLQDRLEPEVLKLHNSLTSSKKVN</sequence>
<reference evidence="10" key="1">
    <citation type="submission" date="2021-04" db="EMBL/GenBank/DDBJ databases">
        <authorList>
            <person name="Cornetti L."/>
        </authorList>
    </citation>
    <scope>NUCLEOTIDE SEQUENCE</scope>
</reference>
<evidence type="ECO:0000256" key="4">
    <source>
        <dbReference type="ARBA" id="ARBA00022692"/>
    </source>
</evidence>
<dbReference type="PANTHER" id="PTHR13085">
    <property type="entry name" value="MICROSOMAL SIGNAL PEPTIDASE 25 KDA SUBUNIT"/>
    <property type="match status" value="1"/>
</dbReference>
<name>A0A9N6WRN2_9CRUS</name>
<comment type="subcellular location">
    <subcellularLocation>
        <location evidence="1 9">Endoplasmic reticulum membrane</location>
        <topology evidence="1 9">Multi-pass membrane protein</topology>
    </subcellularLocation>
</comment>
<dbReference type="PANTHER" id="PTHR13085:SF0">
    <property type="entry name" value="SIGNAL PEPTIDASE COMPLEX SUBUNIT 2"/>
    <property type="match status" value="1"/>
</dbReference>